<name>A0A7U3Q6K8_9SPHI</name>
<sequence>MSVKTKQAITKCLNKIADDSFDEETLRSLLIISREHIKSNGLIKELAHFVAHSDRNQGMFHKQVNNRYAKLRLMDSQMKGADAKALMEKIKTEDELSDFLLGGISIYRIESKLFHILYSDGLEDIPEAHLIKYTNFTKAEVKELFDRHYHKQGGFHYLSTLKTRSLNKKISELENLSDEERKTFEEHRSSSEILMANIERKIDQIQKVIRGVIHYTSVFDLETFNNEIAATLTVVIKSFSIDQKYIKAIKSRSSDILLCIMSLLHDSKFILYDKMEARNFLGFYLHPQDYKNSESIVTPSIYEKGLLALFTCGADSVSFPLYVSDLLVKDYIGADEFNEFPELKSFSESSWITAERIDDKLRLVR</sequence>
<evidence type="ECO:0000313" key="2">
    <source>
        <dbReference type="Proteomes" id="UP000594759"/>
    </source>
</evidence>
<protein>
    <submittedName>
        <fullName evidence="1">Uncharacterized protein</fullName>
    </submittedName>
</protein>
<reference evidence="1 2" key="1">
    <citation type="submission" date="2020-11" db="EMBL/GenBank/DDBJ databases">
        <title>Pedobacter endophytica, an endophytic bacteria isolated form Carex pumila.</title>
        <authorList>
            <person name="Peng Y."/>
            <person name="Jiang L."/>
            <person name="Lee J."/>
        </authorList>
    </citation>
    <scope>NUCLEOTIDE SEQUENCE [LARGE SCALE GENOMIC DNA]</scope>
    <source>
        <strain evidence="1 2">JBR3-12</strain>
    </source>
</reference>
<accession>A0A7U3Q6K8</accession>
<organism evidence="1 2">
    <name type="scientific">Pedobacter endophyticus</name>
    <dbReference type="NCBI Taxonomy" id="2789740"/>
    <lineage>
        <taxon>Bacteria</taxon>
        <taxon>Pseudomonadati</taxon>
        <taxon>Bacteroidota</taxon>
        <taxon>Sphingobacteriia</taxon>
        <taxon>Sphingobacteriales</taxon>
        <taxon>Sphingobacteriaceae</taxon>
        <taxon>Pedobacter</taxon>
    </lineage>
</organism>
<evidence type="ECO:0000313" key="1">
    <source>
        <dbReference type="EMBL" id="QPH38887.1"/>
    </source>
</evidence>
<dbReference type="Proteomes" id="UP000594759">
    <property type="component" value="Chromosome"/>
</dbReference>
<dbReference type="EMBL" id="CP064939">
    <property type="protein sequence ID" value="QPH38887.1"/>
    <property type="molecule type" value="Genomic_DNA"/>
</dbReference>
<dbReference type="AlphaFoldDB" id="A0A7U3Q6K8"/>
<dbReference type="RefSeq" id="WP_196098362.1">
    <property type="nucleotide sequence ID" value="NZ_CP064939.1"/>
</dbReference>
<dbReference type="KEGG" id="pex:IZT61_17745"/>
<gene>
    <name evidence="1" type="ORF">IZT61_17745</name>
</gene>
<proteinExistence type="predicted"/>
<keyword evidence="2" id="KW-1185">Reference proteome</keyword>